<dbReference type="Proteomes" id="UP000190774">
    <property type="component" value="Unassembled WGS sequence"/>
</dbReference>
<keyword evidence="1" id="KW-0472">Membrane</keyword>
<keyword evidence="3" id="KW-1185">Reference proteome</keyword>
<accession>A0A1T4XJM8</accession>
<evidence type="ECO:0000313" key="3">
    <source>
        <dbReference type="Proteomes" id="UP000190774"/>
    </source>
</evidence>
<proteinExistence type="predicted"/>
<dbReference type="AlphaFoldDB" id="A0A1T4XJM8"/>
<gene>
    <name evidence="2" type="ORF">SAMN02745166_01611</name>
</gene>
<protein>
    <submittedName>
        <fullName evidence="2">Uncharacterized protein</fullName>
    </submittedName>
</protein>
<evidence type="ECO:0000313" key="2">
    <source>
        <dbReference type="EMBL" id="SKA89740.1"/>
    </source>
</evidence>
<name>A0A1T4XJM8_9BACT</name>
<keyword evidence="1" id="KW-0812">Transmembrane</keyword>
<organism evidence="2 3">
    <name type="scientific">Prosthecobacter debontii</name>
    <dbReference type="NCBI Taxonomy" id="48467"/>
    <lineage>
        <taxon>Bacteria</taxon>
        <taxon>Pseudomonadati</taxon>
        <taxon>Verrucomicrobiota</taxon>
        <taxon>Verrucomicrobiia</taxon>
        <taxon>Verrucomicrobiales</taxon>
        <taxon>Verrucomicrobiaceae</taxon>
        <taxon>Prosthecobacter</taxon>
    </lineage>
</organism>
<reference evidence="3" key="1">
    <citation type="submission" date="2017-02" db="EMBL/GenBank/DDBJ databases">
        <authorList>
            <person name="Varghese N."/>
            <person name="Submissions S."/>
        </authorList>
    </citation>
    <scope>NUCLEOTIDE SEQUENCE [LARGE SCALE GENOMIC DNA]</scope>
    <source>
        <strain evidence="3">ATCC 700200</strain>
    </source>
</reference>
<keyword evidence="1" id="KW-1133">Transmembrane helix</keyword>
<feature type="transmembrane region" description="Helical" evidence="1">
    <location>
        <begin position="31"/>
        <end position="50"/>
    </location>
</feature>
<dbReference type="EMBL" id="FUYE01000004">
    <property type="protein sequence ID" value="SKA89740.1"/>
    <property type="molecule type" value="Genomic_DNA"/>
</dbReference>
<sequence>MSPADQSLPGLRQLMMVKSGDGVQSLEPGMVTNQGAVSFFALYLTCLLVSSHSR</sequence>
<evidence type="ECO:0000256" key="1">
    <source>
        <dbReference type="SAM" id="Phobius"/>
    </source>
</evidence>